<organism evidence="7 8">
    <name type="scientific">Corynebacterium timonense</name>
    <dbReference type="NCBI Taxonomy" id="441500"/>
    <lineage>
        <taxon>Bacteria</taxon>
        <taxon>Bacillati</taxon>
        <taxon>Actinomycetota</taxon>
        <taxon>Actinomycetes</taxon>
        <taxon>Mycobacteriales</taxon>
        <taxon>Corynebacteriaceae</taxon>
        <taxon>Corynebacterium</taxon>
    </lineage>
</organism>
<dbReference type="InterPro" id="IPR058652">
    <property type="entry name" value="VapC50_C"/>
</dbReference>
<keyword evidence="8" id="KW-1185">Reference proteome</keyword>
<feature type="domain" description="VapC50 C-terminal" evidence="6">
    <location>
        <begin position="132"/>
        <end position="184"/>
    </location>
</feature>
<evidence type="ECO:0000256" key="4">
    <source>
        <dbReference type="ARBA" id="ARBA00022842"/>
    </source>
</evidence>
<gene>
    <name evidence="7" type="ORF">SAMN04488539_0450</name>
</gene>
<proteinExistence type="predicted"/>
<dbReference type="AlphaFoldDB" id="A0A1H1M8S1"/>
<reference evidence="7 8" key="1">
    <citation type="submission" date="2016-10" db="EMBL/GenBank/DDBJ databases">
        <authorList>
            <person name="de Groot N.N."/>
        </authorList>
    </citation>
    <scope>NUCLEOTIDE SEQUENCE [LARGE SCALE GENOMIC DNA]</scope>
    <source>
        <strain evidence="7 8">DSM 45434</strain>
    </source>
</reference>
<accession>A0A1H1M8S1</accession>
<dbReference type="RefSeq" id="WP_019193190.1">
    <property type="nucleotide sequence ID" value="NZ_LT629765.1"/>
</dbReference>
<keyword evidence="1" id="KW-0540">Nuclease</keyword>
<evidence type="ECO:0000313" key="8">
    <source>
        <dbReference type="Proteomes" id="UP000182237"/>
    </source>
</evidence>
<evidence type="ECO:0000256" key="1">
    <source>
        <dbReference type="ARBA" id="ARBA00022722"/>
    </source>
</evidence>
<evidence type="ECO:0000313" key="7">
    <source>
        <dbReference type="EMBL" id="SDR82429.1"/>
    </source>
</evidence>
<dbReference type="Proteomes" id="UP000182237">
    <property type="component" value="Chromosome I"/>
</dbReference>
<dbReference type="GO" id="GO:0016787">
    <property type="term" value="F:hydrolase activity"/>
    <property type="evidence" value="ECO:0007669"/>
    <property type="project" value="UniProtKB-KW"/>
</dbReference>
<evidence type="ECO:0000256" key="3">
    <source>
        <dbReference type="ARBA" id="ARBA00022801"/>
    </source>
</evidence>
<evidence type="ECO:0000259" key="5">
    <source>
        <dbReference type="Pfam" id="PF13470"/>
    </source>
</evidence>
<protein>
    <submittedName>
        <fullName evidence="7">PIN domain-containing protein</fullName>
    </submittedName>
</protein>
<keyword evidence="2" id="KW-0479">Metal-binding</keyword>
<dbReference type="Pfam" id="PF26343">
    <property type="entry name" value="VapC50_C"/>
    <property type="match status" value="1"/>
</dbReference>
<dbReference type="GO" id="GO:0004518">
    <property type="term" value="F:nuclease activity"/>
    <property type="evidence" value="ECO:0007669"/>
    <property type="project" value="UniProtKB-KW"/>
</dbReference>
<keyword evidence="4" id="KW-0460">Magnesium</keyword>
<keyword evidence="3" id="KW-0378">Hydrolase</keyword>
<dbReference type="InterPro" id="IPR002716">
    <property type="entry name" value="PIN_dom"/>
</dbReference>
<name>A0A1H1M8S1_9CORY</name>
<feature type="domain" description="PIN" evidence="5">
    <location>
        <begin position="17"/>
        <end position="114"/>
    </location>
</feature>
<evidence type="ECO:0000259" key="6">
    <source>
        <dbReference type="Pfam" id="PF26343"/>
    </source>
</evidence>
<evidence type="ECO:0000256" key="2">
    <source>
        <dbReference type="ARBA" id="ARBA00022723"/>
    </source>
</evidence>
<dbReference type="Pfam" id="PF13470">
    <property type="entry name" value="PIN_3"/>
    <property type="match status" value="1"/>
</dbReference>
<dbReference type="OrthoDB" id="113459at2"/>
<dbReference type="EMBL" id="LT629765">
    <property type="protein sequence ID" value="SDR82429.1"/>
    <property type="molecule type" value="Genomic_DNA"/>
</dbReference>
<sequence>MTKFSALRDACVLVPITKADTLLRLAEAGLYRPLWSDRILDEVTFAIEKIHPSLKADNKARHRATMMNEAFEDALVADWQELIACVDLPDGNDRHVVAAAIRGRADVIVTDNIKDFPRSRLSALGLSVQSGDEFLPNQLDLAPRLVIQALQRQSEATRNPALSVKEVLGRLEQTGAEQFVRAAHSQLWRLHDGC</sequence>
<dbReference type="GO" id="GO:0046872">
    <property type="term" value="F:metal ion binding"/>
    <property type="evidence" value="ECO:0007669"/>
    <property type="project" value="UniProtKB-KW"/>
</dbReference>